<dbReference type="InterPro" id="IPR010982">
    <property type="entry name" value="Lambda_DNA-bd_dom_sf"/>
</dbReference>
<dbReference type="Pfam" id="PF13377">
    <property type="entry name" value="Peripla_BP_3"/>
    <property type="match status" value="1"/>
</dbReference>
<gene>
    <name evidence="5" type="ORF">DC3_24220</name>
</gene>
<dbReference type="PANTHER" id="PTHR30146">
    <property type="entry name" value="LACI-RELATED TRANSCRIPTIONAL REPRESSOR"/>
    <property type="match status" value="1"/>
</dbReference>
<dbReference type="SUPFAM" id="SSF53822">
    <property type="entry name" value="Periplasmic binding protein-like I"/>
    <property type="match status" value="1"/>
</dbReference>
<dbReference type="GO" id="GO:0003700">
    <property type="term" value="F:DNA-binding transcription factor activity"/>
    <property type="evidence" value="ECO:0007669"/>
    <property type="project" value="TreeGrafter"/>
</dbReference>
<dbReference type="FunFam" id="1.10.260.40:FF:000002">
    <property type="entry name" value="HTH-type transcriptional repressor PurR"/>
    <property type="match status" value="1"/>
</dbReference>
<dbReference type="Gene3D" id="3.40.50.2300">
    <property type="match status" value="2"/>
</dbReference>
<dbReference type="Pfam" id="PF00356">
    <property type="entry name" value="LacI"/>
    <property type="match status" value="1"/>
</dbReference>
<dbReference type="SMART" id="SM00354">
    <property type="entry name" value="HTH_LACI"/>
    <property type="match status" value="1"/>
</dbReference>
<comment type="caution">
    <text evidence="5">The sequence shown here is derived from an EMBL/GenBank/DDBJ whole genome shotgun (WGS) entry which is preliminary data.</text>
</comment>
<dbReference type="GO" id="GO:0000976">
    <property type="term" value="F:transcription cis-regulatory region binding"/>
    <property type="evidence" value="ECO:0007669"/>
    <property type="project" value="TreeGrafter"/>
</dbReference>
<dbReference type="PANTHER" id="PTHR30146:SF153">
    <property type="entry name" value="LACTOSE OPERON REPRESSOR"/>
    <property type="match status" value="1"/>
</dbReference>
<evidence type="ECO:0000256" key="1">
    <source>
        <dbReference type="ARBA" id="ARBA00023015"/>
    </source>
</evidence>
<dbReference type="InterPro" id="IPR000843">
    <property type="entry name" value="HTH_LacI"/>
</dbReference>
<evidence type="ECO:0000256" key="3">
    <source>
        <dbReference type="ARBA" id="ARBA00023163"/>
    </source>
</evidence>
<dbReference type="Proteomes" id="UP000321306">
    <property type="component" value="Unassembled WGS sequence"/>
</dbReference>
<evidence type="ECO:0000313" key="5">
    <source>
        <dbReference type="EMBL" id="GEM46787.1"/>
    </source>
</evidence>
<dbReference type="CDD" id="cd01392">
    <property type="entry name" value="HTH_LacI"/>
    <property type="match status" value="1"/>
</dbReference>
<sequence>MSSQPHKPAVITDVAKLAGVSHQTVSRVLNKHPSVSEHTRKKVLEAIQELDYRPNQTARSLVTRKTSTIGVVSCGSSQYGPSQMVYGIEQAARDAGYHVIITNITELTRDQITEGIEHLMMQQVDGIILITPLIVNVNEIKDLLPNVPYVLIDAPWGIDLPTVMIDQVSGGRKMIRHVLDLGHRDIAFITGPMHWCDAKYRLEGWQHEMQTENLPMDLVIESDWSADGGYAATQKLLKGGHKFTAIVAANDQMALGAIHALKDAGIRVPDQVSIVGFDDIPEAAHFDPPLTTMRQNFPLLGKRGVTHLLERLNDPQIDVHQSLIQAQIVVRKSVKNLV</sequence>
<keyword evidence="1" id="KW-0805">Transcription regulation</keyword>
<keyword evidence="6" id="KW-1185">Reference proteome</keyword>
<dbReference type="OrthoDB" id="9785825at2"/>
<accession>A0A511N2Q6</accession>
<dbReference type="InterPro" id="IPR028082">
    <property type="entry name" value="Peripla_BP_I"/>
</dbReference>
<keyword evidence="2" id="KW-0238">DNA-binding</keyword>
<dbReference type="CDD" id="cd01574">
    <property type="entry name" value="PBP1_LacI"/>
    <property type="match status" value="1"/>
</dbReference>
<reference evidence="5 6" key="1">
    <citation type="submission" date="2019-07" db="EMBL/GenBank/DDBJ databases">
        <title>Whole genome shotgun sequence of Deinococcus cellulosilyticus NBRC 106333.</title>
        <authorList>
            <person name="Hosoyama A."/>
            <person name="Uohara A."/>
            <person name="Ohji S."/>
            <person name="Ichikawa N."/>
        </authorList>
    </citation>
    <scope>NUCLEOTIDE SEQUENCE [LARGE SCALE GENOMIC DNA]</scope>
    <source>
        <strain evidence="5 6">NBRC 106333</strain>
    </source>
</reference>
<dbReference type="RefSeq" id="WP_146884582.1">
    <property type="nucleotide sequence ID" value="NZ_BJXB01000009.1"/>
</dbReference>
<proteinExistence type="predicted"/>
<dbReference type="EMBL" id="BJXB01000009">
    <property type="protein sequence ID" value="GEM46787.1"/>
    <property type="molecule type" value="Genomic_DNA"/>
</dbReference>
<dbReference type="InterPro" id="IPR046335">
    <property type="entry name" value="LacI/GalR-like_sensor"/>
</dbReference>
<protein>
    <submittedName>
        <fullName evidence="5">LacI family transcriptional regulator</fullName>
    </submittedName>
</protein>
<name>A0A511N2Q6_DEIC1</name>
<evidence type="ECO:0000256" key="2">
    <source>
        <dbReference type="ARBA" id="ARBA00023125"/>
    </source>
</evidence>
<dbReference type="Gene3D" id="1.10.260.40">
    <property type="entry name" value="lambda repressor-like DNA-binding domains"/>
    <property type="match status" value="1"/>
</dbReference>
<dbReference type="AlphaFoldDB" id="A0A511N2Q6"/>
<dbReference type="PROSITE" id="PS00356">
    <property type="entry name" value="HTH_LACI_1"/>
    <property type="match status" value="1"/>
</dbReference>
<dbReference type="SUPFAM" id="SSF47413">
    <property type="entry name" value="lambda repressor-like DNA-binding domains"/>
    <property type="match status" value="1"/>
</dbReference>
<dbReference type="PROSITE" id="PS50932">
    <property type="entry name" value="HTH_LACI_2"/>
    <property type="match status" value="1"/>
</dbReference>
<dbReference type="PRINTS" id="PR00036">
    <property type="entry name" value="HTHLACI"/>
</dbReference>
<evidence type="ECO:0000259" key="4">
    <source>
        <dbReference type="PROSITE" id="PS50932"/>
    </source>
</evidence>
<keyword evidence="3" id="KW-0804">Transcription</keyword>
<evidence type="ECO:0000313" key="6">
    <source>
        <dbReference type="Proteomes" id="UP000321306"/>
    </source>
</evidence>
<organism evidence="5 6">
    <name type="scientific">Deinococcus cellulosilyticus (strain DSM 18568 / NBRC 106333 / KACC 11606 / 5516J-15)</name>
    <dbReference type="NCBI Taxonomy" id="1223518"/>
    <lineage>
        <taxon>Bacteria</taxon>
        <taxon>Thermotogati</taxon>
        <taxon>Deinococcota</taxon>
        <taxon>Deinococci</taxon>
        <taxon>Deinococcales</taxon>
        <taxon>Deinococcaceae</taxon>
        <taxon>Deinococcus</taxon>
    </lineage>
</organism>
<feature type="domain" description="HTH lacI-type" evidence="4">
    <location>
        <begin position="9"/>
        <end position="63"/>
    </location>
</feature>